<evidence type="ECO:0000256" key="14">
    <source>
        <dbReference type="ARBA" id="ARBA00023273"/>
    </source>
</evidence>
<keyword evidence="14" id="KW-0966">Cell projection</keyword>
<evidence type="ECO:0000256" key="21">
    <source>
        <dbReference type="SAM" id="Phobius"/>
    </source>
</evidence>
<keyword evidence="13" id="KW-0325">Glycoprotein</keyword>
<comment type="function">
    <text evidence="15">Chondroitin sulfate- and hyaluronan-binding proteoglycan involved in the organization of interphotoreceptor matrix; may participate in the maturation and maintenance of the light-sensitive photoreceptor outer segment. Binds heparin.</text>
</comment>
<evidence type="ECO:0000256" key="10">
    <source>
        <dbReference type="ARBA" id="ARBA00022989"/>
    </source>
</evidence>
<evidence type="ECO:0000256" key="7">
    <source>
        <dbReference type="ARBA" id="ARBA00022692"/>
    </source>
</evidence>
<evidence type="ECO:0000256" key="4">
    <source>
        <dbReference type="ARBA" id="ARBA00022530"/>
    </source>
</evidence>
<keyword evidence="12" id="KW-1015">Disulfide bond</keyword>
<comment type="caution">
    <text evidence="19">Lacks conserved residue(s) required for the propagation of feature annotation.</text>
</comment>
<protein>
    <recommendedName>
        <fullName evidence="17">Interphotoreceptor matrix proteoglycan 2</fullName>
    </recommendedName>
    <alternativeName>
        <fullName evidence="18">Sialoprotein associated with cones and rods proteoglycan</fullName>
    </alternativeName>
</protein>
<sequence>MAAIAAPGTYVEEDAGLSVPYPGVTSYEGISESSLERPDDSISNEIENMIEESRKTAAEQVAEFSIHLLGEQYNEELQDPSSFHHQRLVEDFISEVENAFTGLPGYKDIRVLDFRSPKENDSGIDVHYAVTFNGEAISNTTWDLISLHSNKVENHGLVELDDKPTAVYTISNFRDYIAETLHQNFLLGSSSLNPDPDSLQLINGLMKVEGSEDFLSVNPLPSSPFTYPVPKGTPPSMEDSGVSLPSSPYPVSSVTFDLLAKEVTTPFGMDSLASKVKDQLEVSTWMPDTAMEKEFMFESGLGSGSGQKEDLITWPWSETSLEKSTEPLSKSWLEAEDSLLLTEGIDVRLVIDDKIDSAYQHTEHSEYGPFNGSTNFAEDEPLSGPTVSLFAETRTQSASPILPKHTSEVPDTDYYSVTKSPPLLTFVAVSASTDKPDQVEHFLKEDMEQTTESFNREWFDNKISIEKSDVQLLRTTVPESDVIWARTSPLGKLSRDTSASTPQSTDKPWSKASMTQSAKLPSTISSALLEDEVIMGVQDISLELDQIGTDYYQPELIPEESGMVGSYVEMSTNIHSTEMAVVAQPTRSDDLSHTQAAGAVVVFFSLRVTNMMFSEDLFNKNSLEYKALEQRFLELLVPYLQSNLTGFQNLEILNFRNGSIVVNSRMKFTRSVLPNVTSAVYVILEDFCTTAYQTMNLAIDKYSLDVESGDQANPCKFQACNEFSECLVNPWSGEAECRCYPGYLSVEELPCQSLCDLQPNFCLNDGKCDIMPGHGAICRCRVGENWWYRGEHCEEFVSEPLVIGITIASMIGLVLISSAAVFFIIKALQAQYVRRERGRPSSRQRDGLSSVERAVKHNPVFESYEADLEQYEGPYPQRPFYSSDREMIAGLSREEIRQMYENSDLSRENTVYLLIKFLLSNRKKINILGLRCGILAPFLVQQAGSLCANS</sequence>
<dbReference type="InterPro" id="IPR036364">
    <property type="entry name" value="SEA_dom_sf"/>
</dbReference>
<dbReference type="EMBL" id="JAEMGP010000001">
    <property type="protein sequence ID" value="KAG5215750.1"/>
    <property type="molecule type" value="Genomic_DNA"/>
</dbReference>
<evidence type="ECO:0000256" key="3">
    <source>
        <dbReference type="ARBA" id="ARBA00022525"/>
    </source>
</evidence>
<evidence type="ECO:0000256" key="2">
    <source>
        <dbReference type="ARBA" id="ARBA00004593"/>
    </source>
</evidence>
<evidence type="ECO:0000256" key="20">
    <source>
        <dbReference type="SAM" id="MobiDB-lite"/>
    </source>
</evidence>
<dbReference type="AlphaFoldDB" id="A0A836D8P1"/>
<evidence type="ECO:0000256" key="15">
    <source>
        <dbReference type="ARBA" id="ARBA00056016"/>
    </source>
</evidence>
<feature type="domain" description="EGF-like" evidence="23">
    <location>
        <begin position="752"/>
        <end position="794"/>
    </location>
</feature>
<dbReference type="GO" id="GO:0008201">
    <property type="term" value="F:heparin binding"/>
    <property type="evidence" value="ECO:0007669"/>
    <property type="project" value="UniProtKB-KW"/>
</dbReference>
<evidence type="ECO:0000256" key="16">
    <source>
        <dbReference type="ARBA" id="ARBA00060509"/>
    </source>
</evidence>
<keyword evidence="5 19" id="KW-0245">EGF-like domain</keyword>
<feature type="domain" description="SEA" evidence="22">
    <location>
        <begin position="598"/>
        <end position="711"/>
    </location>
</feature>
<organism evidence="24 25">
    <name type="scientific">Ovis aries</name>
    <name type="common">Sheep</name>
    <dbReference type="NCBI Taxonomy" id="9940"/>
    <lineage>
        <taxon>Eukaryota</taxon>
        <taxon>Metazoa</taxon>
        <taxon>Chordata</taxon>
        <taxon>Craniata</taxon>
        <taxon>Vertebrata</taxon>
        <taxon>Euteleostomi</taxon>
        <taxon>Mammalia</taxon>
        <taxon>Eutheria</taxon>
        <taxon>Laurasiatheria</taxon>
        <taxon>Artiodactyla</taxon>
        <taxon>Ruminantia</taxon>
        <taxon>Pecora</taxon>
        <taxon>Bovidae</taxon>
        <taxon>Caprinae</taxon>
        <taxon>Ovis</taxon>
    </lineage>
</organism>
<dbReference type="PANTHER" id="PTHR12199:SF4">
    <property type="entry name" value="INTERPHOTORECEPTOR MATRIX PROTEOGLYCAN 2"/>
    <property type="match status" value="1"/>
</dbReference>
<dbReference type="Gene3D" id="3.30.70.960">
    <property type="entry name" value="SEA domain"/>
    <property type="match status" value="1"/>
</dbReference>
<keyword evidence="4" id="KW-0272">Extracellular matrix</keyword>
<evidence type="ECO:0000256" key="19">
    <source>
        <dbReference type="PROSITE-ProRule" id="PRU00076"/>
    </source>
</evidence>
<accession>A0A836D8P1</accession>
<dbReference type="InterPro" id="IPR000742">
    <property type="entry name" value="EGF"/>
</dbReference>
<dbReference type="SMART" id="SM00200">
    <property type="entry name" value="SEA"/>
    <property type="match status" value="2"/>
</dbReference>
<evidence type="ECO:0000256" key="5">
    <source>
        <dbReference type="ARBA" id="ARBA00022536"/>
    </source>
</evidence>
<dbReference type="FunFam" id="3.30.70.960:FF:000002">
    <property type="entry name" value="Interphotoreceptor matrix proteoglycan 2"/>
    <property type="match status" value="1"/>
</dbReference>
<keyword evidence="6" id="KW-0358">Heparin-binding</keyword>
<name>A0A836D8P1_SHEEP</name>
<evidence type="ECO:0000256" key="18">
    <source>
        <dbReference type="ARBA" id="ARBA00080162"/>
    </source>
</evidence>
<evidence type="ECO:0000313" key="24">
    <source>
        <dbReference type="EMBL" id="KAG5215750.1"/>
    </source>
</evidence>
<evidence type="ECO:0000256" key="17">
    <source>
        <dbReference type="ARBA" id="ARBA00074164"/>
    </source>
</evidence>
<feature type="transmembrane region" description="Helical" evidence="21">
    <location>
        <begin position="801"/>
        <end position="825"/>
    </location>
</feature>
<keyword evidence="9" id="KW-0677">Repeat</keyword>
<feature type="compositionally biased region" description="Polar residues" evidence="20">
    <location>
        <begin position="496"/>
        <end position="516"/>
    </location>
</feature>
<evidence type="ECO:0000256" key="12">
    <source>
        <dbReference type="ARBA" id="ARBA00023157"/>
    </source>
</evidence>
<dbReference type="GO" id="GO:0033165">
    <property type="term" value="C:interphotoreceptor matrix"/>
    <property type="evidence" value="ECO:0007669"/>
    <property type="project" value="UniProtKB-SubCell"/>
</dbReference>
<evidence type="ECO:0000256" key="11">
    <source>
        <dbReference type="ARBA" id="ARBA00023136"/>
    </source>
</evidence>
<feature type="region of interest" description="Disordered" evidence="20">
    <location>
        <begin position="492"/>
        <end position="516"/>
    </location>
</feature>
<dbReference type="InterPro" id="IPR000082">
    <property type="entry name" value="SEA_dom"/>
</dbReference>
<dbReference type="PROSITE" id="PS50026">
    <property type="entry name" value="EGF_3"/>
    <property type="match status" value="1"/>
</dbReference>
<evidence type="ECO:0000259" key="22">
    <source>
        <dbReference type="PROSITE" id="PS50024"/>
    </source>
</evidence>
<evidence type="ECO:0000256" key="9">
    <source>
        <dbReference type="ARBA" id="ARBA00022737"/>
    </source>
</evidence>
<dbReference type="InterPro" id="IPR039861">
    <property type="entry name" value="IMPG"/>
</dbReference>
<dbReference type="SUPFAM" id="SSF82671">
    <property type="entry name" value="SEA domain"/>
    <property type="match status" value="2"/>
</dbReference>
<dbReference type="PROSITE" id="PS50024">
    <property type="entry name" value="SEA"/>
    <property type="match status" value="2"/>
</dbReference>
<keyword evidence="11 21" id="KW-0472">Membrane</keyword>
<evidence type="ECO:0000256" key="1">
    <source>
        <dbReference type="ARBA" id="ARBA00004451"/>
    </source>
</evidence>
<gene>
    <name evidence="24" type="ORF">JEQ12_001326</name>
</gene>
<evidence type="ECO:0000259" key="23">
    <source>
        <dbReference type="PROSITE" id="PS50026"/>
    </source>
</evidence>
<proteinExistence type="predicted"/>
<feature type="domain" description="SEA" evidence="22">
    <location>
        <begin position="58"/>
        <end position="172"/>
    </location>
</feature>
<dbReference type="GO" id="GO:0005540">
    <property type="term" value="F:hyaluronic acid binding"/>
    <property type="evidence" value="ECO:0007669"/>
    <property type="project" value="TreeGrafter"/>
</dbReference>
<reference evidence="24 25" key="1">
    <citation type="submission" date="2020-12" db="EMBL/GenBank/DDBJ databases">
        <title>De novo assembly of Tibetan sheep genome.</title>
        <authorList>
            <person name="Li X."/>
        </authorList>
    </citation>
    <scope>NUCLEOTIDE SEQUENCE [LARGE SCALE GENOMIC DNA]</scope>
    <source>
        <tissue evidence="24">Heart</tissue>
    </source>
</reference>
<dbReference type="CDD" id="cd00054">
    <property type="entry name" value="EGF_CA"/>
    <property type="match status" value="1"/>
</dbReference>
<dbReference type="Gene3D" id="2.10.25.10">
    <property type="entry name" value="Laminin"/>
    <property type="match status" value="1"/>
</dbReference>
<evidence type="ECO:0000313" key="25">
    <source>
        <dbReference type="Proteomes" id="UP000664991"/>
    </source>
</evidence>
<keyword evidence="7 21" id="KW-0812">Transmembrane</keyword>
<keyword evidence="3" id="KW-0964">Secreted</keyword>
<evidence type="ECO:0000256" key="13">
    <source>
        <dbReference type="ARBA" id="ARBA00023180"/>
    </source>
</evidence>
<comment type="caution">
    <text evidence="24">The sequence shown here is derived from an EMBL/GenBank/DDBJ whole genome shotgun (WGS) entry which is preliminary data.</text>
</comment>
<dbReference type="PANTHER" id="PTHR12199">
    <property type="entry name" value="INTERPHOTORECEPTOR MATRIX PROTEOGLYCAN"/>
    <property type="match status" value="1"/>
</dbReference>
<keyword evidence="10 21" id="KW-1133">Transmembrane helix</keyword>
<comment type="subcellular location">
    <subcellularLocation>
        <location evidence="16">Photoreceptor inner segment membrane</location>
        <topology evidence="16">Single-pass type I membrane protein</topology>
    </subcellularLocation>
    <subcellularLocation>
        <location evidence="1">Photoreceptor outer segment membrane</location>
        <topology evidence="1">Single-pass type I membrane protein</topology>
    </subcellularLocation>
    <subcellularLocation>
        <location evidence="2">Secreted</location>
        <location evidence="2">Extracellular space</location>
        <location evidence="2">Extracellular matrix</location>
        <location evidence="2">Interphotoreceptor matrix</location>
    </subcellularLocation>
</comment>
<dbReference type="Pfam" id="PF01390">
    <property type="entry name" value="SEA"/>
    <property type="match status" value="2"/>
</dbReference>
<dbReference type="Proteomes" id="UP000664991">
    <property type="component" value="Unassembled WGS sequence"/>
</dbReference>
<keyword evidence="8" id="KW-0732">Signal</keyword>
<evidence type="ECO:0000256" key="8">
    <source>
        <dbReference type="ARBA" id="ARBA00022729"/>
    </source>
</evidence>
<dbReference type="GO" id="GO:0007601">
    <property type="term" value="P:visual perception"/>
    <property type="evidence" value="ECO:0007669"/>
    <property type="project" value="InterPro"/>
</dbReference>
<evidence type="ECO:0000256" key="6">
    <source>
        <dbReference type="ARBA" id="ARBA00022674"/>
    </source>
</evidence>